<keyword evidence="2" id="KW-1185">Reference proteome</keyword>
<dbReference type="WBParaSite" id="TASK_0000465901-mRNA-1">
    <property type="protein sequence ID" value="TASK_0000465901-mRNA-1"/>
    <property type="gene ID" value="TASK_0000465901"/>
</dbReference>
<dbReference type="EMBL" id="UYRS01018362">
    <property type="protein sequence ID" value="VDK33789.1"/>
    <property type="molecule type" value="Genomic_DNA"/>
</dbReference>
<reference evidence="1 2" key="2">
    <citation type="submission" date="2018-11" db="EMBL/GenBank/DDBJ databases">
        <authorList>
            <consortium name="Pathogen Informatics"/>
        </authorList>
    </citation>
    <scope>NUCLEOTIDE SEQUENCE [LARGE SCALE GENOMIC DNA]</scope>
</reference>
<gene>
    <name evidence="1" type="ORF">TASK_LOCUS4660</name>
</gene>
<evidence type="ECO:0000313" key="2">
    <source>
        <dbReference type="Proteomes" id="UP000282613"/>
    </source>
</evidence>
<dbReference type="OrthoDB" id="6232397at2759"/>
<accession>A0A0R3W3X0</accession>
<proteinExistence type="predicted"/>
<dbReference type="Proteomes" id="UP000282613">
    <property type="component" value="Unassembled WGS sequence"/>
</dbReference>
<evidence type="ECO:0000313" key="1">
    <source>
        <dbReference type="EMBL" id="VDK33789.1"/>
    </source>
</evidence>
<name>A0A0R3W3X0_TAEAS</name>
<dbReference type="AlphaFoldDB" id="A0A0R3W3X0"/>
<sequence length="257" mass="29309">MSKKASAKNSTPQNEEQLLLQIEKLQLIARLLTFRACRSEEVNKKSDLAVRKMQQNKLQLKQQSQMIVDDLEQVIFAILTSLKAFQAEARATLFSLQTQLQNSERMLLESNETICRLTEKVDSLETSMGESRRLFEISLQAIHITYFNCIERVFERLQELILTDLEDLNPVNDEVHETSLKGSDPDAKAVIKITDDMMLCSITLMQFNSSVFGGLKTTWPVSAPVGTNIPRAHWLPEQHCDGLDEIYEVKGPFETEM</sequence>
<protein>
    <submittedName>
        <fullName evidence="3">COS domain-containing protein</fullName>
    </submittedName>
</protein>
<reference evidence="3" key="1">
    <citation type="submission" date="2017-02" db="UniProtKB">
        <authorList>
            <consortium name="WormBaseParasite"/>
        </authorList>
    </citation>
    <scope>IDENTIFICATION</scope>
</reference>
<organism evidence="3">
    <name type="scientific">Taenia asiatica</name>
    <name type="common">Asian tapeworm</name>
    <dbReference type="NCBI Taxonomy" id="60517"/>
    <lineage>
        <taxon>Eukaryota</taxon>
        <taxon>Metazoa</taxon>
        <taxon>Spiralia</taxon>
        <taxon>Lophotrochozoa</taxon>
        <taxon>Platyhelminthes</taxon>
        <taxon>Cestoda</taxon>
        <taxon>Eucestoda</taxon>
        <taxon>Cyclophyllidea</taxon>
        <taxon>Taeniidae</taxon>
        <taxon>Taenia</taxon>
    </lineage>
</organism>
<evidence type="ECO:0000313" key="3">
    <source>
        <dbReference type="WBParaSite" id="TASK_0000465901-mRNA-1"/>
    </source>
</evidence>